<organism evidence="2 3">
    <name type="scientific">Hibiscus syriacus</name>
    <name type="common">Rose of Sharon</name>
    <dbReference type="NCBI Taxonomy" id="106335"/>
    <lineage>
        <taxon>Eukaryota</taxon>
        <taxon>Viridiplantae</taxon>
        <taxon>Streptophyta</taxon>
        <taxon>Embryophyta</taxon>
        <taxon>Tracheophyta</taxon>
        <taxon>Spermatophyta</taxon>
        <taxon>Magnoliopsida</taxon>
        <taxon>eudicotyledons</taxon>
        <taxon>Gunneridae</taxon>
        <taxon>Pentapetalae</taxon>
        <taxon>rosids</taxon>
        <taxon>malvids</taxon>
        <taxon>Malvales</taxon>
        <taxon>Malvaceae</taxon>
        <taxon>Malvoideae</taxon>
        <taxon>Hibiscus</taxon>
    </lineage>
</organism>
<dbReference type="Proteomes" id="UP000436088">
    <property type="component" value="Unassembled WGS sequence"/>
</dbReference>
<proteinExistence type="predicted"/>
<sequence>MMPIKSQFDSLIREGSLEWRSLCENESYRDGSLTSTLIPRRFSKQKFNGKEGSVAGAEVVKPEKSIESEDSGRYQEGFNGINTATSPTTDEFQYTEFLQPLPETCASTMTAATKTTAATPLTVEGPVN</sequence>
<evidence type="ECO:0000256" key="1">
    <source>
        <dbReference type="SAM" id="MobiDB-lite"/>
    </source>
</evidence>
<dbReference type="PANTHER" id="PTHR31182:SF15">
    <property type="entry name" value="F26K24.5 PROTEIN"/>
    <property type="match status" value="1"/>
</dbReference>
<dbReference type="AlphaFoldDB" id="A0A6A3A936"/>
<feature type="region of interest" description="Disordered" evidence="1">
    <location>
        <begin position="49"/>
        <end position="87"/>
    </location>
</feature>
<dbReference type="PANTHER" id="PTHR31182">
    <property type="entry name" value="C2 NT-TYPE DOMAIN-CONTAINING PROTEIN"/>
    <property type="match status" value="1"/>
</dbReference>
<keyword evidence="3" id="KW-1185">Reference proteome</keyword>
<comment type="caution">
    <text evidence="2">The sequence shown here is derived from an EMBL/GenBank/DDBJ whole genome shotgun (WGS) entry which is preliminary data.</text>
</comment>
<evidence type="ECO:0000313" key="2">
    <source>
        <dbReference type="EMBL" id="KAE8700904.1"/>
    </source>
</evidence>
<protein>
    <submittedName>
        <fullName evidence="2">Uncharacterized protein</fullName>
    </submittedName>
</protein>
<evidence type="ECO:0000313" key="3">
    <source>
        <dbReference type="Proteomes" id="UP000436088"/>
    </source>
</evidence>
<gene>
    <name evidence="2" type="ORF">F3Y22_tig00110551pilonHSYRG00122</name>
</gene>
<dbReference type="EMBL" id="VEPZ02001027">
    <property type="protein sequence ID" value="KAE8700904.1"/>
    <property type="molecule type" value="Genomic_DNA"/>
</dbReference>
<name>A0A6A3A936_HIBSY</name>
<reference evidence="2" key="1">
    <citation type="submission" date="2019-09" db="EMBL/GenBank/DDBJ databases">
        <title>Draft genome information of white flower Hibiscus syriacus.</title>
        <authorList>
            <person name="Kim Y.-M."/>
        </authorList>
    </citation>
    <scope>NUCLEOTIDE SEQUENCE [LARGE SCALE GENOMIC DNA]</scope>
    <source>
        <strain evidence="2">YM2019G1</strain>
    </source>
</reference>
<accession>A0A6A3A936</accession>
<feature type="compositionally biased region" description="Basic and acidic residues" evidence="1">
    <location>
        <begin position="60"/>
        <end position="73"/>
    </location>
</feature>